<dbReference type="InterPro" id="IPR043472">
    <property type="entry name" value="Macro_dom-like"/>
</dbReference>
<sequence length="301" mass="32448">MSSKAWFKSAAPRLIRKFAVEGKLQQPRRSVEVWTTTCIVENFGKRRGRPKNAQCAGADCSVLINPANSSLSGPHDFPYFPKGGPVPKDQPLKEAHHIMGYVTQWGGMEVEGGMMFDALVVDGLVHKLGGMRLRAECKVKSFAAAARGSQHACPVGAAVVTGPGGKRLRNEYDSIVHTVPPFYAHHTEGGDAVDLLRGCYQSSLDLAFGKSATQTVKVGIPLLGAGCRGFPSDIALQVAGQESYRWMTNSSPIETMTSVSGLAESKDEYEYENVLAFGVLEDDIALSLINAIEESQAMVDE</sequence>
<dbReference type="InterPro" id="IPR002589">
    <property type="entry name" value="Macro_dom"/>
</dbReference>
<dbReference type="AlphaFoldDB" id="A0A7S1BLV8"/>
<dbReference type="EMBL" id="HBFR01026227">
    <property type="protein sequence ID" value="CAD8891664.1"/>
    <property type="molecule type" value="Transcribed_RNA"/>
</dbReference>
<reference evidence="2" key="1">
    <citation type="submission" date="2021-01" db="EMBL/GenBank/DDBJ databases">
        <authorList>
            <person name="Corre E."/>
            <person name="Pelletier E."/>
            <person name="Niang G."/>
            <person name="Scheremetjew M."/>
            <person name="Finn R."/>
            <person name="Kale V."/>
            <person name="Holt S."/>
            <person name="Cochrane G."/>
            <person name="Meng A."/>
            <person name="Brown T."/>
            <person name="Cohen L."/>
        </authorList>
    </citation>
    <scope>NUCLEOTIDE SEQUENCE</scope>
    <source>
        <strain evidence="2">308</strain>
    </source>
</reference>
<proteinExistence type="predicted"/>
<evidence type="ECO:0000259" key="1">
    <source>
        <dbReference type="PROSITE" id="PS51154"/>
    </source>
</evidence>
<feature type="domain" description="Macro" evidence="1">
    <location>
        <begin position="30"/>
        <end position="301"/>
    </location>
</feature>
<accession>A0A7S1BLV8</accession>
<gene>
    <name evidence="2" type="ORF">CHYS00102_LOCUS18870</name>
</gene>
<name>A0A7S1BLV8_9STRA</name>
<dbReference type="PANTHER" id="PTHR11106">
    <property type="entry name" value="GANGLIOSIDE INDUCED DIFFERENTIATION ASSOCIATED PROTEIN 2-RELATED"/>
    <property type="match status" value="1"/>
</dbReference>
<evidence type="ECO:0000313" key="2">
    <source>
        <dbReference type="EMBL" id="CAD8891664.1"/>
    </source>
</evidence>
<dbReference type="Gene3D" id="3.40.220.10">
    <property type="entry name" value="Leucine Aminopeptidase, subunit E, domain 1"/>
    <property type="match status" value="1"/>
</dbReference>
<organism evidence="2">
    <name type="scientific">Corethron hystrix</name>
    <dbReference type="NCBI Taxonomy" id="216773"/>
    <lineage>
        <taxon>Eukaryota</taxon>
        <taxon>Sar</taxon>
        <taxon>Stramenopiles</taxon>
        <taxon>Ochrophyta</taxon>
        <taxon>Bacillariophyta</taxon>
        <taxon>Coscinodiscophyceae</taxon>
        <taxon>Corethrophycidae</taxon>
        <taxon>Corethrales</taxon>
        <taxon>Corethraceae</taxon>
        <taxon>Corethron</taxon>
    </lineage>
</organism>
<dbReference type="PANTHER" id="PTHR11106:SF27">
    <property type="entry name" value="MACRO DOMAIN-CONTAINING PROTEIN"/>
    <property type="match status" value="1"/>
</dbReference>
<dbReference type="SUPFAM" id="SSF52949">
    <property type="entry name" value="Macro domain-like"/>
    <property type="match status" value="1"/>
</dbReference>
<dbReference type="PROSITE" id="PS51154">
    <property type="entry name" value="MACRO"/>
    <property type="match status" value="1"/>
</dbReference>
<dbReference type="Pfam" id="PF01661">
    <property type="entry name" value="Macro"/>
    <property type="match status" value="1"/>
</dbReference>
<protein>
    <recommendedName>
        <fullName evidence="1">Macro domain-containing protein</fullName>
    </recommendedName>
</protein>